<dbReference type="Proteomes" id="UP000054715">
    <property type="component" value="Unassembled WGS sequence"/>
</dbReference>
<dbReference type="Pfam" id="PF06745">
    <property type="entry name" value="ATPase"/>
    <property type="match status" value="1"/>
</dbReference>
<comment type="caution">
    <text evidence="4">The sequence shown here is derived from an EMBL/GenBank/DDBJ whole genome shotgun (WGS) entry which is preliminary data.</text>
</comment>
<evidence type="ECO:0000313" key="5">
    <source>
        <dbReference type="EMBL" id="OCH98305.1"/>
    </source>
</evidence>
<feature type="coiled-coil region" evidence="1">
    <location>
        <begin position="185"/>
        <end position="228"/>
    </location>
</feature>
<dbReference type="Gene3D" id="3.40.50.300">
    <property type="entry name" value="P-loop containing nucleotide triphosphate hydrolases"/>
    <property type="match status" value="2"/>
</dbReference>
<dbReference type="RefSeq" id="WP_058448152.1">
    <property type="nucleotide sequence ID" value="NZ_CAAAJF010000003.1"/>
</dbReference>
<dbReference type="SUPFAM" id="SSF52540">
    <property type="entry name" value="P-loop containing nucleoside triphosphate hydrolases"/>
    <property type="match status" value="1"/>
</dbReference>
<dbReference type="EMBL" id="LYOZ01000016">
    <property type="protein sequence ID" value="OCH98305.1"/>
    <property type="molecule type" value="Genomic_DNA"/>
</dbReference>
<dbReference type="PANTHER" id="PTHR42926:SF1">
    <property type="entry name" value="CIRCADIAN CLOCK OSCILLATOR PROTEIN KAIC 1"/>
    <property type="match status" value="1"/>
</dbReference>
<dbReference type="AlphaFoldDB" id="A0A0W0V028"/>
<dbReference type="InterPro" id="IPR027417">
    <property type="entry name" value="P-loop_NTPase"/>
</dbReference>
<evidence type="ECO:0000259" key="3">
    <source>
        <dbReference type="PROSITE" id="PS51146"/>
    </source>
</evidence>
<feature type="region of interest" description="Disordered" evidence="2">
    <location>
        <begin position="244"/>
        <end position="267"/>
    </location>
</feature>
<dbReference type="PATRIC" id="fig|455.5.peg.70"/>
<dbReference type="InterPro" id="IPR010624">
    <property type="entry name" value="KaiC_dom"/>
</dbReference>
<reference evidence="4 6" key="1">
    <citation type="submission" date="2015-11" db="EMBL/GenBank/DDBJ databases">
        <title>Genomic analysis of 38 Legionella species identifies large and diverse effector repertoires.</title>
        <authorList>
            <person name="Burstein D."/>
            <person name="Amaro F."/>
            <person name="Zusman T."/>
            <person name="Lifshitz Z."/>
            <person name="Cohen O."/>
            <person name="Gilbert J.A."/>
            <person name="Pupko T."/>
            <person name="Shuman H.A."/>
            <person name="Segal G."/>
        </authorList>
    </citation>
    <scope>NUCLEOTIDE SEQUENCE [LARGE SCALE GENOMIC DNA]</scope>
    <source>
        <strain evidence="4 6">JA-26-G1-E2</strain>
    </source>
</reference>
<dbReference type="PROSITE" id="PS51146">
    <property type="entry name" value="KAIC"/>
    <property type="match status" value="1"/>
</dbReference>
<dbReference type="PRINTS" id="PR01874">
    <property type="entry name" value="DNAREPAIRADA"/>
</dbReference>
<dbReference type="Proteomes" id="UP000093336">
    <property type="component" value="Unassembled WGS sequence"/>
</dbReference>
<keyword evidence="7" id="KW-1185">Reference proteome</keyword>
<evidence type="ECO:0000313" key="7">
    <source>
        <dbReference type="Proteomes" id="UP000093336"/>
    </source>
</evidence>
<gene>
    <name evidence="5" type="ORF">A8135_12170</name>
    <name evidence="4" type="ORF">Ljam_0067</name>
</gene>
<evidence type="ECO:0000256" key="1">
    <source>
        <dbReference type="SAM" id="Coils"/>
    </source>
</evidence>
<evidence type="ECO:0000313" key="4">
    <source>
        <dbReference type="EMBL" id="KTD13277.1"/>
    </source>
</evidence>
<keyword evidence="1" id="KW-0175">Coiled coil</keyword>
<dbReference type="EMBL" id="LNYG01000001">
    <property type="protein sequence ID" value="KTD13277.1"/>
    <property type="molecule type" value="Genomic_DNA"/>
</dbReference>
<proteinExistence type="predicted"/>
<organism evidence="4 6">
    <name type="scientific">Legionella jamestowniensis</name>
    <dbReference type="NCBI Taxonomy" id="455"/>
    <lineage>
        <taxon>Bacteria</taxon>
        <taxon>Pseudomonadati</taxon>
        <taxon>Pseudomonadota</taxon>
        <taxon>Gammaproteobacteria</taxon>
        <taxon>Legionellales</taxon>
        <taxon>Legionellaceae</taxon>
        <taxon>Legionella</taxon>
    </lineage>
</organism>
<dbReference type="PANTHER" id="PTHR42926">
    <property type="match status" value="1"/>
</dbReference>
<dbReference type="OrthoDB" id="9783783at2"/>
<dbReference type="InterPro" id="IPR014774">
    <property type="entry name" value="KaiC-like_dom"/>
</dbReference>
<evidence type="ECO:0000313" key="6">
    <source>
        <dbReference type="Proteomes" id="UP000054715"/>
    </source>
</evidence>
<sequence length="267" mass="29789">MGKKTVTSSNLSLLKKPTGINGIDEITFGGLPEGRPTLLCGSPGCGKTLMATQFLVNGAMQFNEPGLFVSFEETECELITNASSLDFNLQKLIDEKKLAIEHIFIDRNEFEEAVSSLMDTWILLQSVHANGENNRIISVLKSRGMKHSNQIREMLITNNGIDFTDVYLGKGKVLTGSARITQQAIESQQEINQNYEIKHKQCENLYKVKTIEAQISALQLELAMTKDDIQHAIIRSNKLEKLNKNEQKKMSSSRMADKLNIAAQKKG</sequence>
<feature type="domain" description="KaiC" evidence="3">
    <location>
        <begin position="14"/>
        <end position="267"/>
    </location>
</feature>
<name>A0A0W0V028_9GAMM</name>
<reference evidence="5 7" key="2">
    <citation type="submission" date="2016-05" db="EMBL/GenBank/DDBJ databases">
        <authorList>
            <person name="Prochazka B."/>
            <person name="Indra A."/>
            <person name="Hasenberger P."/>
            <person name="Blaschitz M."/>
            <person name="Wagner L."/>
            <person name="Wewalka G."/>
            <person name="Sorschag S."/>
            <person name="Schmid D."/>
            <person name="Ruppitsch W."/>
        </authorList>
    </citation>
    <scope>NUCLEOTIDE SEQUENCE [LARGE SCALE GENOMIC DNA]</scope>
    <source>
        <strain evidence="5 7">974010_12</strain>
    </source>
</reference>
<dbReference type="GO" id="GO:0005524">
    <property type="term" value="F:ATP binding"/>
    <property type="evidence" value="ECO:0007669"/>
    <property type="project" value="InterPro"/>
</dbReference>
<dbReference type="InterPro" id="IPR051347">
    <property type="entry name" value="Circadian_clock_KaiC-rel"/>
</dbReference>
<accession>A0A0W0V028</accession>
<protein>
    <submittedName>
        <fullName evidence="4">DNA integration/recombination/inversion protein</fullName>
    </submittedName>
</protein>
<dbReference type="STRING" id="455.Ljam_0067"/>
<evidence type="ECO:0000256" key="2">
    <source>
        <dbReference type="SAM" id="MobiDB-lite"/>
    </source>
</evidence>